<dbReference type="Proteomes" id="UP001215231">
    <property type="component" value="Chromosome"/>
</dbReference>
<keyword evidence="3" id="KW-1185">Reference proteome</keyword>
<gene>
    <name evidence="2" type="ORF">H3N35_08470</name>
</gene>
<evidence type="ECO:0000259" key="1">
    <source>
        <dbReference type="Pfam" id="PF07589"/>
    </source>
</evidence>
<evidence type="ECO:0000313" key="2">
    <source>
        <dbReference type="EMBL" id="WDE13451.1"/>
    </source>
</evidence>
<dbReference type="EMBL" id="CP059693">
    <property type="protein sequence ID" value="WDE13451.1"/>
    <property type="molecule type" value="Genomic_DNA"/>
</dbReference>
<name>A0ABY7VK88_9GAMM</name>
<sequence length="203" mass="22481">MKKLISLVLTFSIYFFGIHASASLIGDEIFLSCMQSSSNDHPLCEGNGDIPAIVGEDIEYPDYFNYRNSLSIDINADSIWLAFDNGPYCGWFTCDGEGFLEFWLSDLDWLGITDNKLVSLDVTTNMTGVQTGFTDHSVHIALPESRVTSDMFLHIGLITSHDSGQLNNNADISVPEPAALLLLTFALAGLTYYRRKKIHSLSL</sequence>
<organism evidence="2 3">
    <name type="scientific">Thalassomonas haliotis</name>
    <dbReference type="NCBI Taxonomy" id="485448"/>
    <lineage>
        <taxon>Bacteria</taxon>
        <taxon>Pseudomonadati</taxon>
        <taxon>Pseudomonadota</taxon>
        <taxon>Gammaproteobacteria</taxon>
        <taxon>Alteromonadales</taxon>
        <taxon>Colwelliaceae</taxon>
        <taxon>Thalassomonas</taxon>
    </lineage>
</organism>
<protein>
    <submittedName>
        <fullName evidence="2">PEP-CTERM sorting domain-containing protein</fullName>
    </submittedName>
</protein>
<dbReference type="Pfam" id="PF07589">
    <property type="entry name" value="PEP-CTERM"/>
    <property type="match status" value="1"/>
</dbReference>
<proteinExistence type="predicted"/>
<dbReference type="NCBIfam" id="TIGR02595">
    <property type="entry name" value="PEP_CTERM"/>
    <property type="match status" value="1"/>
</dbReference>
<reference evidence="2 3" key="1">
    <citation type="journal article" date="2022" name="Mar. Drugs">
        <title>Bioassay-Guided Fractionation Leads to the Detection of Cholic Acid Generated by the Rare Thalassomonas sp.</title>
        <authorList>
            <person name="Pheiffer F."/>
            <person name="Schneider Y.K."/>
            <person name="Hansen E.H."/>
            <person name="Andersen J.H."/>
            <person name="Isaksson J."/>
            <person name="Busche T."/>
            <person name="R C."/>
            <person name="Kalinowski J."/>
            <person name="Zyl L.V."/>
            <person name="Trindade M."/>
        </authorList>
    </citation>
    <scope>NUCLEOTIDE SEQUENCE [LARGE SCALE GENOMIC DNA]</scope>
    <source>
        <strain evidence="2 3">A5K-61T</strain>
    </source>
</reference>
<dbReference type="InterPro" id="IPR013424">
    <property type="entry name" value="Ice-binding_C"/>
</dbReference>
<dbReference type="RefSeq" id="WP_274053834.1">
    <property type="nucleotide sequence ID" value="NZ_CP059693.1"/>
</dbReference>
<accession>A0ABY7VK88</accession>
<evidence type="ECO:0000313" key="3">
    <source>
        <dbReference type="Proteomes" id="UP001215231"/>
    </source>
</evidence>
<feature type="domain" description="Ice-binding protein C-terminal" evidence="1">
    <location>
        <begin position="173"/>
        <end position="196"/>
    </location>
</feature>